<name>A0ACC0UT65_9HYPO</name>
<proteinExistence type="predicted"/>
<organism evidence="1 2">
    <name type="scientific">Trichothecium roseum</name>
    <dbReference type="NCBI Taxonomy" id="47278"/>
    <lineage>
        <taxon>Eukaryota</taxon>
        <taxon>Fungi</taxon>
        <taxon>Dikarya</taxon>
        <taxon>Ascomycota</taxon>
        <taxon>Pezizomycotina</taxon>
        <taxon>Sordariomycetes</taxon>
        <taxon>Hypocreomycetidae</taxon>
        <taxon>Hypocreales</taxon>
        <taxon>Hypocreales incertae sedis</taxon>
        <taxon>Trichothecium</taxon>
    </lineage>
</organism>
<protein>
    <submittedName>
        <fullName evidence="1">Uncharacterized protein</fullName>
    </submittedName>
</protein>
<sequence>MSTRSQSPQPSPSPRLRSRSRSHQRALNNAGRRGHTKSRLGCKTCKRRKVKCDEGRPSCGNCSKHGVVCDFVPLYSEEASPDEFTLPFPSVINPHLNNLTDHHHNHHNHDGDASTAVSSSSSSSPGIDLLDLELLHNFTTYTYATLGSDQAMRNMMRTTAVKMAVGCEYLMRTILALSALHLAHFRKDKTDVYVNRALAHHQVASRQATALMGELKKEDCENLHLFTVMTVFVALGFPRNADYSLLLGTSVIPDWLPLLTTSEPILQVLKPREYRGRLKPIFSYGTARSRVVMSNDHPPPPWLLADLRSLVNETCRKSHFLPVYNHVIDDLRSMLALLVPYKQRDEEEYPSGGGGGSATAATTPSSQTATPAAGQLPPSSPPQLEAWDVLVWQWKFSDDFARLLRGPEPEQEAVAIYSHFFIMLKRLESQWWLEGWATHLMEKAWAVLDEEHRGWVQWPIEELGWVPP</sequence>
<accession>A0ACC0UT65</accession>
<evidence type="ECO:0000313" key="1">
    <source>
        <dbReference type="EMBL" id="KAI9897320.1"/>
    </source>
</evidence>
<keyword evidence="2" id="KW-1185">Reference proteome</keyword>
<dbReference type="EMBL" id="CM047946">
    <property type="protein sequence ID" value="KAI9897320.1"/>
    <property type="molecule type" value="Genomic_DNA"/>
</dbReference>
<comment type="caution">
    <text evidence="1">The sequence shown here is derived from an EMBL/GenBank/DDBJ whole genome shotgun (WGS) entry which is preliminary data.</text>
</comment>
<gene>
    <name evidence="1" type="ORF">N3K66_007176</name>
</gene>
<evidence type="ECO:0000313" key="2">
    <source>
        <dbReference type="Proteomes" id="UP001163324"/>
    </source>
</evidence>
<dbReference type="Proteomes" id="UP001163324">
    <property type="component" value="Chromosome 7"/>
</dbReference>
<reference evidence="1" key="1">
    <citation type="submission" date="2022-10" db="EMBL/GenBank/DDBJ databases">
        <title>Complete Genome of Trichothecium roseum strain YXFP-22015, a Plant Pathogen Isolated from Citrus.</title>
        <authorList>
            <person name="Wang Y."/>
            <person name="Zhu L."/>
        </authorList>
    </citation>
    <scope>NUCLEOTIDE SEQUENCE</scope>
    <source>
        <strain evidence="1">YXFP-22015</strain>
    </source>
</reference>